<dbReference type="InterPro" id="IPR036236">
    <property type="entry name" value="Znf_C2H2_sf"/>
</dbReference>
<organism evidence="5 6">
    <name type="scientific">Nicrophorus vespilloides</name>
    <name type="common">Boreal carrion beetle</name>
    <dbReference type="NCBI Taxonomy" id="110193"/>
    <lineage>
        <taxon>Eukaryota</taxon>
        <taxon>Metazoa</taxon>
        <taxon>Ecdysozoa</taxon>
        <taxon>Arthropoda</taxon>
        <taxon>Hexapoda</taxon>
        <taxon>Insecta</taxon>
        <taxon>Pterygota</taxon>
        <taxon>Neoptera</taxon>
        <taxon>Endopterygota</taxon>
        <taxon>Coleoptera</taxon>
        <taxon>Polyphaga</taxon>
        <taxon>Staphyliniformia</taxon>
        <taxon>Silphidae</taxon>
        <taxon>Nicrophorinae</taxon>
        <taxon>Nicrophorus</taxon>
    </lineage>
</organism>
<protein>
    <submittedName>
        <fullName evidence="6">Gametocyte-specific factor 1-like</fullName>
    </submittedName>
</protein>
<name>A0ABM1MBS6_NICVS</name>
<feature type="domain" description="CHHC U11-48K-type" evidence="4">
    <location>
        <begin position="9"/>
        <end position="36"/>
    </location>
</feature>
<dbReference type="Proteomes" id="UP000695000">
    <property type="component" value="Unplaced"/>
</dbReference>
<keyword evidence="1" id="KW-0479">Metal-binding</keyword>
<evidence type="ECO:0000313" key="6">
    <source>
        <dbReference type="RefSeq" id="XP_017772026.1"/>
    </source>
</evidence>
<dbReference type="GeneID" id="108559301"/>
<dbReference type="SUPFAM" id="SSF57667">
    <property type="entry name" value="beta-beta-alpha zinc fingers"/>
    <property type="match status" value="1"/>
</dbReference>
<gene>
    <name evidence="6" type="primary">LOC108559301</name>
</gene>
<keyword evidence="5" id="KW-1185">Reference proteome</keyword>
<dbReference type="InterPro" id="IPR022776">
    <property type="entry name" value="TRM13/UPF0224_CHHC_Znf_dom"/>
</dbReference>
<evidence type="ECO:0000259" key="4">
    <source>
        <dbReference type="PROSITE" id="PS51800"/>
    </source>
</evidence>
<evidence type="ECO:0000256" key="2">
    <source>
        <dbReference type="ARBA" id="ARBA00022771"/>
    </source>
</evidence>
<keyword evidence="3" id="KW-0862">Zinc</keyword>
<evidence type="ECO:0000313" key="5">
    <source>
        <dbReference type="Proteomes" id="UP000695000"/>
    </source>
</evidence>
<evidence type="ECO:0000256" key="3">
    <source>
        <dbReference type="ARBA" id="ARBA00022833"/>
    </source>
</evidence>
<proteinExistence type="predicted"/>
<keyword evidence="2" id="KW-0863">Zinc-finger</keyword>
<reference evidence="6" key="1">
    <citation type="submission" date="2025-08" db="UniProtKB">
        <authorList>
            <consortium name="RefSeq"/>
        </authorList>
    </citation>
    <scope>IDENTIFICATION</scope>
    <source>
        <tissue evidence="6">Whole Larva</tissue>
    </source>
</reference>
<dbReference type="Pfam" id="PF05253">
    <property type="entry name" value="zf-U11-48K"/>
    <property type="match status" value="1"/>
</dbReference>
<dbReference type="RefSeq" id="XP_017772026.1">
    <property type="nucleotide sequence ID" value="XM_017916537.1"/>
</dbReference>
<sequence>MPYKAPMKLVTCPFNKCHIFSQDRLQPHIIKCERKYPNHFICPFYNLHRFMDEKDYKEHVLQCDKKKLIEPWLYTKVTRNPVQLDIPDNFHHTGNWED</sequence>
<accession>A0ABM1MBS6</accession>
<dbReference type="PROSITE" id="PS51800">
    <property type="entry name" value="ZF_CHHC_U11_48K"/>
    <property type="match status" value="1"/>
</dbReference>
<evidence type="ECO:0000256" key="1">
    <source>
        <dbReference type="ARBA" id="ARBA00022723"/>
    </source>
</evidence>